<feature type="domain" description="CheR-type methyltransferase" evidence="4">
    <location>
        <begin position="84"/>
        <end position="337"/>
    </location>
</feature>
<dbReference type="EMBL" id="VIFM01000155">
    <property type="protein sequence ID" value="TQF12079.1"/>
    <property type="molecule type" value="Genomic_DNA"/>
</dbReference>
<proteinExistence type="predicted"/>
<gene>
    <name evidence="5" type="ORF">FJV41_30805</name>
</gene>
<dbReference type="InterPro" id="IPR050903">
    <property type="entry name" value="Bact_Chemotaxis_MeTrfase"/>
</dbReference>
<dbReference type="PRINTS" id="PR00996">
    <property type="entry name" value="CHERMTFRASE"/>
</dbReference>
<sequence>MVGSVATVPCVQPTAARAADRVSAVSLFKGRFLQVPTQTPERHATSRPASLARPPACLTFSGWARQRGQEAYGGGDGDGVGEWTHERERAVKDDDCTELLRWAAPRLRLRLEGFHRVRGQVCKRLGRRLHALGLPHLAAYRERLDSDPEEWAVLDALCRVTISRFYRDARVFDALRDELLPALLESSPVLRVWSAGCASGEEPYTVSILFRLGLLPRFPRARLELVATEADGALLARARKGCYPRGTLRELPADWRTEAFPGSDTEPCLTPEYRNGLIFLHEDLRARMQEGPFQLVLCRNVAFTYFAPSLQREVLAGLVARLAPGGLLVIGTRESLPEGGVDLERVAGALPVFRVPVSR</sequence>
<dbReference type="PANTHER" id="PTHR24422:SF19">
    <property type="entry name" value="CHEMOTAXIS PROTEIN METHYLTRANSFERASE"/>
    <property type="match status" value="1"/>
</dbReference>
<dbReference type="AlphaFoldDB" id="A0A540WSW0"/>
<dbReference type="SUPFAM" id="SSF47757">
    <property type="entry name" value="Chemotaxis receptor methyltransferase CheR, N-terminal domain"/>
    <property type="match status" value="1"/>
</dbReference>
<keyword evidence="3" id="KW-0949">S-adenosyl-L-methionine</keyword>
<evidence type="ECO:0000256" key="1">
    <source>
        <dbReference type="ARBA" id="ARBA00022603"/>
    </source>
</evidence>
<dbReference type="PANTHER" id="PTHR24422">
    <property type="entry name" value="CHEMOTAXIS PROTEIN METHYLTRANSFERASE"/>
    <property type="match status" value="1"/>
</dbReference>
<keyword evidence="1" id="KW-0489">Methyltransferase</keyword>
<evidence type="ECO:0000256" key="2">
    <source>
        <dbReference type="ARBA" id="ARBA00022679"/>
    </source>
</evidence>
<dbReference type="Gene3D" id="3.40.50.150">
    <property type="entry name" value="Vaccinia Virus protein VP39"/>
    <property type="match status" value="1"/>
</dbReference>
<protein>
    <submittedName>
        <fullName evidence="5">Chemotaxis protein CheR</fullName>
    </submittedName>
</protein>
<dbReference type="Pfam" id="PF01739">
    <property type="entry name" value="CheR"/>
    <property type="match status" value="1"/>
</dbReference>
<dbReference type="InterPro" id="IPR000780">
    <property type="entry name" value="CheR_MeTrfase"/>
</dbReference>
<keyword evidence="6" id="KW-1185">Reference proteome</keyword>
<dbReference type="GO" id="GO:0032259">
    <property type="term" value="P:methylation"/>
    <property type="evidence" value="ECO:0007669"/>
    <property type="project" value="UniProtKB-KW"/>
</dbReference>
<comment type="caution">
    <text evidence="5">The sequence shown here is derived from an EMBL/GenBank/DDBJ whole genome shotgun (WGS) entry which is preliminary data.</text>
</comment>
<evidence type="ECO:0000313" key="6">
    <source>
        <dbReference type="Proteomes" id="UP000315369"/>
    </source>
</evidence>
<dbReference type="Proteomes" id="UP000315369">
    <property type="component" value="Unassembled WGS sequence"/>
</dbReference>
<keyword evidence="2" id="KW-0808">Transferase</keyword>
<dbReference type="PROSITE" id="PS50123">
    <property type="entry name" value="CHER"/>
    <property type="match status" value="1"/>
</dbReference>
<dbReference type="InterPro" id="IPR029063">
    <property type="entry name" value="SAM-dependent_MTases_sf"/>
</dbReference>
<dbReference type="SMART" id="SM00138">
    <property type="entry name" value="MeTrc"/>
    <property type="match status" value="1"/>
</dbReference>
<accession>A0A540WSW0</accession>
<dbReference type="GO" id="GO:0008757">
    <property type="term" value="F:S-adenosylmethionine-dependent methyltransferase activity"/>
    <property type="evidence" value="ECO:0007669"/>
    <property type="project" value="InterPro"/>
</dbReference>
<evidence type="ECO:0000313" key="5">
    <source>
        <dbReference type="EMBL" id="TQF12079.1"/>
    </source>
</evidence>
<evidence type="ECO:0000259" key="4">
    <source>
        <dbReference type="PROSITE" id="PS50123"/>
    </source>
</evidence>
<name>A0A540WSW0_9BACT</name>
<dbReference type="InterPro" id="IPR022642">
    <property type="entry name" value="CheR_C"/>
</dbReference>
<dbReference type="OrthoDB" id="9786165at2"/>
<dbReference type="SUPFAM" id="SSF53335">
    <property type="entry name" value="S-adenosyl-L-methionine-dependent methyltransferases"/>
    <property type="match status" value="1"/>
</dbReference>
<organism evidence="5 6">
    <name type="scientific">Myxococcus llanfairpwllgwyngyllgogerychwyrndrobwllllantysiliogogogochensis</name>
    <dbReference type="NCBI Taxonomy" id="2590453"/>
    <lineage>
        <taxon>Bacteria</taxon>
        <taxon>Pseudomonadati</taxon>
        <taxon>Myxococcota</taxon>
        <taxon>Myxococcia</taxon>
        <taxon>Myxococcales</taxon>
        <taxon>Cystobacterineae</taxon>
        <taxon>Myxococcaceae</taxon>
        <taxon>Myxococcus</taxon>
    </lineage>
</organism>
<evidence type="ECO:0000256" key="3">
    <source>
        <dbReference type="ARBA" id="ARBA00022691"/>
    </source>
</evidence>
<reference evidence="5 6" key="1">
    <citation type="submission" date="2019-06" db="EMBL/GenBank/DDBJ databases">
        <authorList>
            <person name="Livingstone P."/>
            <person name="Whitworth D."/>
        </authorList>
    </citation>
    <scope>NUCLEOTIDE SEQUENCE [LARGE SCALE GENOMIC DNA]</scope>
    <source>
        <strain evidence="5 6">AM401</strain>
    </source>
</reference>